<dbReference type="KEGG" id="rsz:130498056"/>
<dbReference type="SUPFAM" id="SSF53098">
    <property type="entry name" value="Ribonuclease H-like"/>
    <property type="match status" value="1"/>
</dbReference>
<dbReference type="InterPro" id="IPR036397">
    <property type="entry name" value="RNaseH_sf"/>
</dbReference>
<name>A0A9W3C778_RAPSA</name>
<feature type="domain" description="RNase H type-1" evidence="1">
    <location>
        <begin position="263"/>
        <end position="383"/>
    </location>
</feature>
<gene>
    <name evidence="4" type="primary">LOC130498056</name>
</gene>
<dbReference type="PANTHER" id="PTHR34146:SF3">
    <property type="entry name" value="POLYNUCLEOTIDYL TRANSFERASE, RIBONUCLEASE H-LIKE SUPERFAMILY PROTEIN"/>
    <property type="match status" value="1"/>
</dbReference>
<keyword evidence="3" id="KW-1185">Reference proteome</keyword>
<evidence type="ECO:0000259" key="2">
    <source>
        <dbReference type="Pfam" id="PF13966"/>
    </source>
</evidence>
<proteinExistence type="predicted"/>
<feature type="domain" description="Reverse transcriptase zinc-binding" evidence="2">
    <location>
        <begin position="85"/>
        <end position="153"/>
    </location>
</feature>
<dbReference type="Pfam" id="PF13966">
    <property type="entry name" value="zf-RVT"/>
    <property type="match status" value="1"/>
</dbReference>
<evidence type="ECO:0000313" key="4">
    <source>
        <dbReference type="RefSeq" id="XP_056847377.1"/>
    </source>
</evidence>
<dbReference type="AlphaFoldDB" id="A0A9W3C778"/>
<evidence type="ECO:0000259" key="1">
    <source>
        <dbReference type="Pfam" id="PF13456"/>
    </source>
</evidence>
<dbReference type="OrthoDB" id="1112345at2759"/>
<reference evidence="3" key="1">
    <citation type="journal article" date="2019" name="Database">
        <title>The radish genome database (RadishGD): an integrated information resource for radish genomics.</title>
        <authorList>
            <person name="Yu H.J."/>
            <person name="Baek S."/>
            <person name="Lee Y.J."/>
            <person name="Cho A."/>
            <person name="Mun J.H."/>
        </authorList>
    </citation>
    <scope>NUCLEOTIDE SEQUENCE [LARGE SCALE GENOMIC DNA]</scope>
    <source>
        <strain evidence="3">cv. WK10039</strain>
    </source>
</reference>
<dbReference type="RefSeq" id="XP_056847377.1">
    <property type="nucleotide sequence ID" value="XM_056991397.1"/>
</dbReference>
<protein>
    <submittedName>
        <fullName evidence="4">Uncharacterized protein LOC130498056</fullName>
    </submittedName>
</protein>
<dbReference type="Pfam" id="PF13456">
    <property type="entry name" value="RVT_3"/>
    <property type="match status" value="1"/>
</dbReference>
<evidence type="ECO:0000313" key="3">
    <source>
        <dbReference type="Proteomes" id="UP000504610"/>
    </source>
</evidence>
<reference evidence="4" key="2">
    <citation type="submission" date="2025-08" db="UniProtKB">
        <authorList>
            <consortium name="RefSeq"/>
        </authorList>
    </citation>
    <scope>IDENTIFICATION</scope>
    <source>
        <tissue evidence="4">Leaf</tissue>
    </source>
</reference>
<dbReference type="InterPro" id="IPR002156">
    <property type="entry name" value="RNaseH_domain"/>
</dbReference>
<dbReference type="InterPro" id="IPR026960">
    <property type="entry name" value="RVT-Znf"/>
</dbReference>
<sequence>MDIRVSDLLTDNLQWNTERIDKLLPEFRQMIQQLKPSKEGAEDTYVWLPLESGVYSTKSGYNAQALSTGAPEHRLANIPPTTPLEFNWVKEIWSTKTAPKLILFMWSIIQRALPLGKELQRRGMLSSALCPRCKQEETALHVFFQCPFAKEVWRLIPLKFPVHLAVETDFKDLVVLARNMVCLPPTGIRVPILPWICWSLWLARNRLLFEDVTAQPMEVATKSIVAALEWNQAQDKAKENQTVPTVAEQRQGQSSLRPHRCFVDAAWDASSHRAGVAWRLTSNQSGPPLSGTRIIENVGSPLMAESIALQEGISQSIALGLTSVTFFSDCATLIRAITSQNQVKEIYGVLQDIKSLSTSFDSIGYNHIPRSQNRDVDLLAKRALKASSLPSVSSFRLLG</sequence>
<dbReference type="PANTHER" id="PTHR34146">
    <property type="entry name" value="POLYNUCLEOTIDYL TRANSFERASE, RIBONUCLEASE H-LIKE SUPERFAMILY PROTEIN-RELATED"/>
    <property type="match status" value="1"/>
</dbReference>
<accession>A0A9W3C778</accession>
<dbReference type="GeneID" id="130498056"/>
<dbReference type="GO" id="GO:0003676">
    <property type="term" value="F:nucleic acid binding"/>
    <property type="evidence" value="ECO:0007669"/>
    <property type="project" value="InterPro"/>
</dbReference>
<organism evidence="3 4">
    <name type="scientific">Raphanus sativus</name>
    <name type="common">Radish</name>
    <name type="synonym">Raphanus raphanistrum var. sativus</name>
    <dbReference type="NCBI Taxonomy" id="3726"/>
    <lineage>
        <taxon>Eukaryota</taxon>
        <taxon>Viridiplantae</taxon>
        <taxon>Streptophyta</taxon>
        <taxon>Embryophyta</taxon>
        <taxon>Tracheophyta</taxon>
        <taxon>Spermatophyta</taxon>
        <taxon>Magnoliopsida</taxon>
        <taxon>eudicotyledons</taxon>
        <taxon>Gunneridae</taxon>
        <taxon>Pentapetalae</taxon>
        <taxon>rosids</taxon>
        <taxon>malvids</taxon>
        <taxon>Brassicales</taxon>
        <taxon>Brassicaceae</taxon>
        <taxon>Brassiceae</taxon>
        <taxon>Raphanus</taxon>
    </lineage>
</organism>
<dbReference type="Gene3D" id="3.30.420.10">
    <property type="entry name" value="Ribonuclease H-like superfamily/Ribonuclease H"/>
    <property type="match status" value="1"/>
</dbReference>
<dbReference type="GO" id="GO:0004523">
    <property type="term" value="F:RNA-DNA hybrid ribonuclease activity"/>
    <property type="evidence" value="ECO:0007669"/>
    <property type="project" value="InterPro"/>
</dbReference>
<dbReference type="InterPro" id="IPR044730">
    <property type="entry name" value="RNase_H-like_dom_plant"/>
</dbReference>
<dbReference type="InterPro" id="IPR012337">
    <property type="entry name" value="RNaseH-like_sf"/>
</dbReference>
<dbReference type="Proteomes" id="UP000504610">
    <property type="component" value="Chromosome 7"/>
</dbReference>
<dbReference type="CDD" id="cd06222">
    <property type="entry name" value="RNase_H_like"/>
    <property type="match status" value="1"/>
</dbReference>